<dbReference type="SUPFAM" id="SSF55811">
    <property type="entry name" value="Nudix"/>
    <property type="match status" value="1"/>
</dbReference>
<comment type="cofactor">
    <cofactor evidence="1">
        <name>Mg(2+)</name>
        <dbReference type="ChEBI" id="CHEBI:18420"/>
    </cofactor>
</comment>
<dbReference type="Pfam" id="PF00293">
    <property type="entry name" value="NUDIX"/>
    <property type="match status" value="1"/>
</dbReference>
<dbReference type="InterPro" id="IPR015797">
    <property type="entry name" value="NUDIX_hydrolase-like_dom_sf"/>
</dbReference>
<proteinExistence type="inferred from homology"/>
<dbReference type="PRINTS" id="PR00502">
    <property type="entry name" value="NUDIXFAMILY"/>
</dbReference>
<feature type="domain" description="Nudix hydrolase" evidence="4">
    <location>
        <begin position="1"/>
        <end position="126"/>
    </location>
</feature>
<accession>A0A345P4S9</accession>
<dbReference type="InterPro" id="IPR020476">
    <property type="entry name" value="Nudix_hydrolase"/>
</dbReference>
<comment type="similarity">
    <text evidence="3">Belongs to the Nudix hydrolase family.</text>
</comment>
<sequence length="128" mass="14555">MTILRCACLVSVQNDKLLLVRVRENEHWYLPGGKIEQAELPEQALQRELLEELGITLHPESIDYLYTVQGPAYGQAGEVELVCFTACWENQPRALQEISEVAWFGWQDSSILAPAVQILCNQFLNQSH</sequence>
<dbReference type="KEGG" id="mbah:HYN46_05210"/>
<dbReference type="AlphaFoldDB" id="A0A345P4S9"/>
<name>A0A345P4S9_9GAMM</name>
<evidence type="ECO:0000313" key="6">
    <source>
        <dbReference type="Proteomes" id="UP000253940"/>
    </source>
</evidence>
<dbReference type="CDD" id="cd04690">
    <property type="entry name" value="NUDIX_Hydrolase"/>
    <property type="match status" value="1"/>
</dbReference>
<organism evidence="5 6">
    <name type="scientific">Aquirhabdus parva</name>
    <dbReference type="NCBI Taxonomy" id="2283318"/>
    <lineage>
        <taxon>Bacteria</taxon>
        <taxon>Pseudomonadati</taxon>
        <taxon>Pseudomonadota</taxon>
        <taxon>Gammaproteobacteria</taxon>
        <taxon>Moraxellales</taxon>
        <taxon>Moraxellaceae</taxon>
        <taxon>Aquirhabdus</taxon>
    </lineage>
</organism>
<evidence type="ECO:0000313" key="5">
    <source>
        <dbReference type="EMBL" id="AXI02288.1"/>
    </source>
</evidence>
<dbReference type="EMBL" id="CP031222">
    <property type="protein sequence ID" value="AXI02288.1"/>
    <property type="molecule type" value="Genomic_DNA"/>
</dbReference>
<dbReference type="OrthoDB" id="9801098at2"/>
<dbReference type="PROSITE" id="PS51462">
    <property type="entry name" value="NUDIX"/>
    <property type="match status" value="1"/>
</dbReference>
<dbReference type="InterPro" id="IPR020084">
    <property type="entry name" value="NUDIX_hydrolase_CS"/>
</dbReference>
<keyword evidence="2 3" id="KW-0378">Hydrolase</keyword>
<dbReference type="Gene3D" id="3.90.79.10">
    <property type="entry name" value="Nucleoside Triphosphate Pyrophosphohydrolase"/>
    <property type="match status" value="1"/>
</dbReference>
<dbReference type="RefSeq" id="WP_114898398.1">
    <property type="nucleotide sequence ID" value="NZ_CP031222.1"/>
</dbReference>
<gene>
    <name evidence="5" type="ORF">HYN46_05210</name>
</gene>
<protein>
    <submittedName>
        <fullName evidence="5">NUDIX domain-containing protein</fullName>
    </submittedName>
</protein>
<dbReference type="GO" id="GO:0016787">
    <property type="term" value="F:hydrolase activity"/>
    <property type="evidence" value="ECO:0007669"/>
    <property type="project" value="UniProtKB-KW"/>
</dbReference>
<evidence type="ECO:0000256" key="3">
    <source>
        <dbReference type="RuleBase" id="RU003476"/>
    </source>
</evidence>
<dbReference type="InterPro" id="IPR000086">
    <property type="entry name" value="NUDIX_hydrolase_dom"/>
</dbReference>
<dbReference type="PANTHER" id="PTHR43046">
    <property type="entry name" value="GDP-MANNOSE MANNOSYL HYDROLASE"/>
    <property type="match status" value="1"/>
</dbReference>
<evidence type="ECO:0000259" key="4">
    <source>
        <dbReference type="PROSITE" id="PS51462"/>
    </source>
</evidence>
<evidence type="ECO:0000256" key="2">
    <source>
        <dbReference type="ARBA" id="ARBA00022801"/>
    </source>
</evidence>
<dbReference type="PANTHER" id="PTHR43046:SF14">
    <property type="entry name" value="MUTT_NUDIX FAMILY PROTEIN"/>
    <property type="match status" value="1"/>
</dbReference>
<keyword evidence="6" id="KW-1185">Reference proteome</keyword>
<dbReference type="PROSITE" id="PS00893">
    <property type="entry name" value="NUDIX_BOX"/>
    <property type="match status" value="1"/>
</dbReference>
<evidence type="ECO:0000256" key="1">
    <source>
        <dbReference type="ARBA" id="ARBA00001946"/>
    </source>
</evidence>
<dbReference type="Proteomes" id="UP000253940">
    <property type="component" value="Chromosome"/>
</dbReference>
<reference evidence="5 6" key="1">
    <citation type="submission" date="2018-07" db="EMBL/GenBank/DDBJ databases">
        <title>Genome sequencing of Moraxellaceae gen. HYN0046.</title>
        <authorList>
            <person name="Kim M."/>
            <person name="Yi H."/>
        </authorList>
    </citation>
    <scope>NUCLEOTIDE SEQUENCE [LARGE SCALE GENOMIC DNA]</scope>
    <source>
        <strain evidence="5 6">HYN0046</strain>
    </source>
</reference>